<accession>A0A1A5YQA8</accession>
<dbReference type="Proteomes" id="UP000092024">
    <property type="component" value="Unassembled WGS sequence"/>
</dbReference>
<sequence length="313" mass="33760">MRKLKPLISVAFIIALLIGVYYLADSSAWFKQSGAGSQTGQNNGVPNGGDSVNSPAASPSPAPSATDAAPDPTDDEQEAPSEQPTSTPEPSPTANNGSQNSSNSGIKPEDIPVVAEPASLTVLVNPANKLPEDYSPNDLVYPDVRFTFSEKLEKRMLRKEAAEALEVMFEAAEQDKIYLAGVSGYRSHGTQIKLFERYVKRDGYEKARTYSALPGTSEHETGLAIDVSGSDGKCAAADCFGDTEEAKWLAENAAEYGFVIRYPKGKQDITGYQYEPWHLRYVGKELAGKLYSDGLTLEEYFDATAVSKNHNGG</sequence>
<evidence type="ECO:0000313" key="5">
    <source>
        <dbReference type="Proteomes" id="UP000092024"/>
    </source>
</evidence>
<dbReference type="SUPFAM" id="SSF55166">
    <property type="entry name" value="Hedgehog/DD-peptidase"/>
    <property type="match status" value="1"/>
</dbReference>
<dbReference type="STRING" id="1844972.A7K91_08710"/>
<keyword evidence="2" id="KW-0812">Transmembrane</keyword>
<dbReference type="OrthoDB" id="9792074at2"/>
<dbReference type="CDD" id="cd14852">
    <property type="entry name" value="LD-carboxypeptidase"/>
    <property type="match status" value="1"/>
</dbReference>
<comment type="caution">
    <text evidence="4">The sequence shown here is derived from an EMBL/GenBank/DDBJ whole genome shotgun (WGS) entry which is preliminary data.</text>
</comment>
<keyword evidence="2" id="KW-1133">Transmembrane helix</keyword>
<dbReference type="GO" id="GO:0008233">
    <property type="term" value="F:peptidase activity"/>
    <property type="evidence" value="ECO:0007669"/>
    <property type="project" value="InterPro"/>
</dbReference>
<dbReference type="InterPro" id="IPR058193">
    <property type="entry name" value="VanY/YodJ_core_dom"/>
</dbReference>
<dbReference type="Pfam" id="PF02557">
    <property type="entry name" value="VanY"/>
    <property type="match status" value="1"/>
</dbReference>
<dbReference type="EMBL" id="LYPA01000031">
    <property type="protein sequence ID" value="OBR67801.1"/>
    <property type="molecule type" value="Genomic_DNA"/>
</dbReference>
<dbReference type="PANTHER" id="PTHR34385:SF1">
    <property type="entry name" value="PEPTIDOGLYCAN L-ALANYL-D-GLUTAMATE ENDOPEPTIDASE CWLK"/>
    <property type="match status" value="1"/>
</dbReference>
<evidence type="ECO:0000256" key="1">
    <source>
        <dbReference type="SAM" id="MobiDB-lite"/>
    </source>
</evidence>
<dbReference type="InterPro" id="IPR009045">
    <property type="entry name" value="Zn_M74/Hedgehog-like"/>
</dbReference>
<evidence type="ECO:0000256" key="2">
    <source>
        <dbReference type="SAM" id="Phobius"/>
    </source>
</evidence>
<dbReference type="PANTHER" id="PTHR34385">
    <property type="entry name" value="D-ALANYL-D-ALANINE CARBOXYPEPTIDASE"/>
    <property type="match status" value="1"/>
</dbReference>
<feature type="region of interest" description="Disordered" evidence="1">
    <location>
        <begin position="33"/>
        <end position="109"/>
    </location>
</feature>
<keyword evidence="2" id="KW-0472">Membrane</keyword>
<dbReference type="AlphaFoldDB" id="A0A1A5YQA8"/>
<dbReference type="RefSeq" id="WP_068680181.1">
    <property type="nucleotide sequence ID" value="NZ_LYPA01000031.1"/>
</dbReference>
<reference evidence="4 5" key="1">
    <citation type="submission" date="2016-05" db="EMBL/GenBank/DDBJ databases">
        <title>Paenibacillus oryzae. sp. nov., isolated from the rice root.</title>
        <authorList>
            <person name="Zhang J."/>
            <person name="Zhang X."/>
        </authorList>
    </citation>
    <scope>NUCLEOTIDE SEQUENCE [LARGE SCALE GENOMIC DNA]</scope>
    <source>
        <strain evidence="4 5">1DrF-4</strain>
    </source>
</reference>
<keyword evidence="5" id="KW-1185">Reference proteome</keyword>
<dbReference type="InterPro" id="IPR052179">
    <property type="entry name" value="DD-CPase-like"/>
</dbReference>
<protein>
    <submittedName>
        <fullName evidence="4">Peptidase M15</fullName>
    </submittedName>
</protein>
<feature type="compositionally biased region" description="Polar residues" evidence="1">
    <location>
        <begin position="34"/>
        <end position="53"/>
    </location>
</feature>
<name>A0A1A5YQA8_9BACL</name>
<feature type="compositionally biased region" description="Low complexity" evidence="1">
    <location>
        <begin position="54"/>
        <end position="71"/>
    </location>
</feature>
<dbReference type="Gene3D" id="3.30.1380.10">
    <property type="match status" value="1"/>
</dbReference>
<dbReference type="InterPro" id="IPR003709">
    <property type="entry name" value="VanY-like_core_dom"/>
</dbReference>
<evidence type="ECO:0000259" key="3">
    <source>
        <dbReference type="Pfam" id="PF02557"/>
    </source>
</evidence>
<dbReference type="GO" id="GO:0006508">
    <property type="term" value="P:proteolysis"/>
    <property type="evidence" value="ECO:0007669"/>
    <property type="project" value="InterPro"/>
</dbReference>
<organism evidence="4 5">
    <name type="scientific">Paenibacillus oryzae</name>
    <dbReference type="NCBI Taxonomy" id="1844972"/>
    <lineage>
        <taxon>Bacteria</taxon>
        <taxon>Bacillati</taxon>
        <taxon>Bacillota</taxon>
        <taxon>Bacilli</taxon>
        <taxon>Bacillales</taxon>
        <taxon>Paenibacillaceae</taxon>
        <taxon>Paenibacillus</taxon>
    </lineage>
</organism>
<feature type="compositionally biased region" description="Low complexity" evidence="1">
    <location>
        <begin position="80"/>
        <end position="105"/>
    </location>
</feature>
<evidence type="ECO:0000313" key="4">
    <source>
        <dbReference type="EMBL" id="OBR67801.1"/>
    </source>
</evidence>
<feature type="transmembrane region" description="Helical" evidence="2">
    <location>
        <begin position="7"/>
        <end position="24"/>
    </location>
</feature>
<proteinExistence type="predicted"/>
<gene>
    <name evidence="4" type="ORF">A7K91_08710</name>
</gene>
<feature type="domain" description="D-alanyl-D-alanine carboxypeptidase-like core" evidence="3">
    <location>
        <begin position="155"/>
        <end position="284"/>
    </location>
</feature>